<feature type="transmembrane region" description="Helical" evidence="6">
    <location>
        <begin position="30"/>
        <end position="52"/>
    </location>
</feature>
<evidence type="ECO:0000313" key="8">
    <source>
        <dbReference type="EMBL" id="XAT64773.1"/>
    </source>
</evidence>
<dbReference type="Proteomes" id="UP001492541">
    <property type="component" value="Chromosome"/>
</dbReference>
<dbReference type="InterPro" id="IPR052027">
    <property type="entry name" value="PspC"/>
</dbReference>
<organism evidence="8 9">
    <name type="scientific">Geoglobus acetivorans</name>
    <dbReference type="NCBI Taxonomy" id="565033"/>
    <lineage>
        <taxon>Archaea</taxon>
        <taxon>Methanobacteriati</taxon>
        <taxon>Methanobacteriota</taxon>
        <taxon>Archaeoglobi</taxon>
        <taxon>Archaeoglobales</taxon>
        <taxon>Archaeoglobaceae</taxon>
        <taxon>Geoglobus</taxon>
    </lineage>
</organism>
<proteinExistence type="predicted"/>
<dbReference type="InterPro" id="IPR007168">
    <property type="entry name" value="Phageshock_PspC_N"/>
</dbReference>
<keyword evidence="3 6" id="KW-0812">Transmembrane</keyword>
<evidence type="ECO:0000313" key="9">
    <source>
        <dbReference type="Proteomes" id="UP001492541"/>
    </source>
</evidence>
<dbReference type="PANTHER" id="PTHR33885">
    <property type="entry name" value="PHAGE SHOCK PROTEIN C"/>
    <property type="match status" value="1"/>
</dbReference>
<dbReference type="Pfam" id="PF04024">
    <property type="entry name" value="PspC"/>
    <property type="match status" value="1"/>
</dbReference>
<accession>A0ABZ3H6Q0</accession>
<evidence type="ECO:0000256" key="2">
    <source>
        <dbReference type="ARBA" id="ARBA00022475"/>
    </source>
</evidence>
<gene>
    <name evidence="8" type="ORF">LPQ35_05225</name>
</gene>
<keyword evidence="4 6" id="KW-1133">Transmembrane helix</keyword>
<evidence type="ECO:0000256" key="3">
    <source>
        <dbReference type="ARBA" id="ARBA00022692"/>
    </source>
</evidence>
<evidence type="ECO:0000256" key="4">
    <source>
        <dbReference type="ARBA" id="ARBA00022989"/>
    </source>
</evidence>
<evidence type="ECO:0000256" key="5">
    <source>
        <dbReference type="ARBA" id="ARBA00023136"/>
    </source>
</evidence>
<evidence type="ECO:0000256" key="1">
    <source>
        <dbReference type="ARBA" id="ARBA00004162"/>
    </source>
</evidence>
<name>A0ABZ3H6Q0_GEOAI</name>
<keyword evidence="2" id="KW-1003">Cell membrane</keyword>
<comment type="subcellular location">
    <subcellularLocation>
        <location evidence="1">Cell membrane</location>
        <topology evidence="1">Single-pass membrane protein</topology>
    </subcellularLocation>
</comment>
<keyword evidence="5 6" id="KW-0472">Membrane</keyword>
<dbReference type="EMBL" id="CP087714">
    <property type="protein sequence ID" value="XAT64773.1"/>
    <property type="molecule type" value="Genomic_DNA"/>
</dbReference>
<dbReference type="RefSeq" id="WP_193807632.1">
    <property type="nucleotide sequence ID" value="NZ_CP087714.1"/>
</dbReference>
<evidence type="ECO:0000259" key="7">
    <source>
        <dbReference type="Pfam" id="PF04024"/>
    </source>
</evidence>
<feature type="transmembrane region" description="Helical" evidence="6">
    <location>
        <begin position="109"/>
        <end position="130"/>
    </location>
</feature>
<evidence type="ECO:0000256" key="6">
    <source>
        <dbReference type="SAM" id="Phobius"/>
    </source>
</evidence>
<feature type="transmembrane region" description="Helical" evidence="6">
    <location>
        <begin position="87"/>
        <end position="103"/>
    </location>
</feature>
<protein>
    <submittedName>
        <fullName evidence="8">PspC domain-containing protein</fullName>
    </submittedName>
</protein>
<dbReference type="GeneID" id="90449065"/>
<sequence>MEKRLYREREDRILFGVLAGIARYLELDPAIVRIAFILVCLVQPVFILGYFLMAIAIPEKKAANTPEGFDDVETPAFNYAPDERKNRNFIGIVLVAIGAYVLLEEYVFFPFGVRELAGLLMVALGVYVLIKK</sequence>
<keyword evidence="9" id="KW-1185">Reference proteome</keyword>
<feature type="domain" description="Phage shock protein PspC N-terminal" evidence="7">
    <location>
        <begin position="3"/>
        <end position="60"/>
    </location>
</feature>
<dbReference type="PANTHER" id="PTHR33885:SF3">
    <property type="entry name" value="PHAGE SHOCK PROTEIN C"/>
    <property type="match status" value="1"/>
</dbReference>
<reference evidence="8 9" key="1">
    <citation type="submission" date="2021-11" db="EMBL/GenBank/DDBJ databases">
        <title>Whole genome of Geoglobus acetivorans.</title>
        <authorList>
            <person name="Liu D."/>
        </authorList>
    </citation>
    <scope>NUCLEOTIDE SEQUENCE [LARGE SCALE GENOMIC DNA]</scope>
    <source>
        <strain evidence="8 9">SBH6</strain>
    </source>
</reference>